<dbReference type="PRINTS" id="PR00260">
    <property type="entry name" value="CHEMTRNSDUCR"/>
</dbReference>
<gene>
    <name evidence="9" type="ORF">EHQ90_21130</name>
</gene>
<dbReference type="SUPFAM" id="SSF58104">
    <property type="entry name" value="Methyl-accepting chemotaxis protein (MCP) signaling domain"/>
    <property type="match status" value="1"/>
</dbReference>
<dbReference type="SUPFAM" id="SSF55785">
    <property type="entry name" value="PYP-like sensor domain (PAS domain)"/>
    <property type="match status" value="1"/>
</dbReference>
<feature type="compositionally biased region" description="Polar residues" evidence="5">
    <location>
        <begin position="710"/>
        <end position="754"/>
    </location>
</feature>
<evidence type="ECO:0000256" key="1">
    <source>
        <dbReference type="ARBA" id="ARBA00022500"/>
    </source>
</evidence>
<proteinExistence type="inferred from homology"/>
<feature type="transmembrane region" description="Helical" evidence="6">
    <location>
        <begin position="6"/>
        <end position="24"/>
    </location>
</feature>
<evidence type="ECO:0000256" key="4">
    <source>
        <dbReference type="SAM" id="Coils"/>
    </source>
</evidence>
<keyword evidence="6" id="KW-0812">Transmembrane</keyword>
<keyword evidence="3" id="KW-0807">Transducer</keyword>
<evidence type="ECO:0000256" key="5">
    <source>
        <dbReference type="SAM" id="MobiDB-lite"/>
    </source>
</evidence>
<dbReference type="EMBL" id="RQGT01000133">
    <property type="protein sequence ID" value="TGM09083.1"/>
    <property type="molecule type" value="Genomic_DNA"/>
</dbReference>
<comment type="caution">
    <text evidence="9">The sequence shown here is derived from an EMBL/GenBank/DDBJ whole genome shotgun (WGS) entry which is preliminary data.</text>
</comment>
<keyword evidence="6" id="KW-1133">Transmembrane helix</keyword>
<name>A0ABY2MVJ1_9LEPT</name>
<dbReference type="InterPro" id="IPR004090">
    <property type="entry name" value="Chemotax_Me-accpt_rcpt"/>
</dbReference>
<dbReference type="InterPro" id="IPR004089">
    <property type="entry name" value="MCPsignal_dom"/>
</dbReference>
<dbReference type="Pfam" id="PF18947">
    <property type="entry name" value="HAMP_2"/>
    <property type="match status" value="1"/>
</dbReference>
<evidence type="ECO:0000313" key="9">
    <source>
        <dbReference type="EMBL" id="TGM09083.1"/>
    </source>
</evidence>
<dbReference type="RefSeq" id="WP_135686507.1">
    <property type="nucleotide sequence ID" value="NZ_RQEQ01000066.1"/>
</dbReference>
<evidence type="ECO:0000256" key="3">
    <source>
        <dbReference type="PROSITE-ProRule" id="PRU00284"/>
    </source>
</evidence>
<sequence length="982" mass="107888">MFRKSLGIFIGLAIVLNGFLFLSVQNFNTPNSETGTVNDRLSGILPLINESLLGTEEAVAEFALHFAIGKDRETLSSDLEEVEASLKKLKDFLSASKQADNPEVKKFEKSISGLYSSARDFKDRIEASSDLKKDFPDISRIDFYSELSKFRKVRSEFLAQSLKEAETISVVAEVGGNNFFTMVSAYLSISILLLALLYWFNQSGQGLVKKFEQEYLRMKTAVDNVTTNIMMADSNLNIVFMNKAIRNMFSQAETDIKKQLSNFNLSNLMGTNIDSFHKNPAHQRGLLGRFTETFRSSIEIGGRQFDLIANPIIDSKGTRLGSIVEWSDVTEQNKILAQRKIENEELTRVKVALDNVTTNIMMADANLNIVYMNKAIRNMFSQAETDIKKQLGNFNLTGLLGMNIDSFHKNPAHQRGLLGKMTDVFRSSIEIGGRQFDLIANPIIDEKGGRLGSVVEWSDVTEQNRLKAQREIENEELTRVKVALDSTTTNIMIADTDFNIRYMNKAVVEMFQNGESDIKKQFTQFNLKSLIGSSIDIFHKNPSHQRGLLSNFTGVHRASIKIGGRSFNLIANPIIDGNGKRLGSVVEWSDVTNELVVQEEVERIVSAAAHGDFGTRISLDSKTGFFLNLSQSINQLLEVSNVGLNEVVDALERISAGNLTQKITNEYHGTFGKLKEYSNTTMDKLNEIIGDIIIRSSSLVTSATEVSSTANSLSQGASEQAASVEETTSSLEQMTASIDQNAQNSRQTEQISSKSSKDAEEGGTSVIETVKAMKQIAEKISIIEDIAYQTNLLALNAAIEAARAGDHGKGFAVVASEVRKLAERSQKSANEISSLAGNSVAIAERAGELISQIVPSIRKTADLVQEITAASDEQAAGVSEINKAMGQLDQVSQQNASASEELAAISEEMNSQAEQLRESVLFFKITDGENKRTASAALTPRTVSTTPSIAARKTALPAKKEALPKPKSDNTGMSPADKFEKY</sequence>
<dbReference type="InterPro" id="IPR051310">
    <property type="entry name" value="MCP_chemotaxis"/>
</dbReference>
<evidence type="ECO:0000259" key="8">
    <source>
        <dbReference type="PROSITE" id="PS50885"/>
    </source>
</evidence>
<feature type="transmembrane region" description="Helical" evidence="6">
    <location>
        <begin position="179"/>
        <end position="200"/>
    </location>
</feature>
<organism evidence="9 10">
    <name type="scientific">Leptospira stimsonii</name>
    <dbReference type="NCBI Taxonomy" id="2202203"/>
    <lineage>
        <taxon>Bacteria</taxon>
        <taxon>Pseudomonadati</taxon>
        <taxon>Spirochaetota</taxon>
        <taxon>Spirochaetia</taxon>
        <taxon>Leptospirales</taxon>
        <taxon>Leptospiraceae</taxon>
        <taxon>Leptospira</taxon>
    </lineage>
</organism>
<keyword evidence="1" id="KW-0145">Chemotaxis</keyword>
<feature type="domain" description="HAMP" evidence="8">
    <location>
        <begin position="644"/>
        <end position="690"/>
    </location>
</feature>
<dbReference type="PROSITE" id="PS50111">
    <property type="entry name" value="CHEMOTAXIS_TRANSDUC_2"/>
    <property type="match status" value="1"/>
</dbReference>
<keyword evidence="6" id="KW-0472">Membrane</keyword>
<dbReference type="PANTHER" id="PTHR43531:SF11">
    <property type="entry name" value="METHYL-ACCEPTING CHEMOTAXIS PROTEIN 3"/>
    <property type="match status" value="1"/>
</dbReference>
<dbReference type="Pfam" id="PF13188">
    <property type="entry name" value="PAS_8"/>
    <property type="match status" value="1"/>
</dbReference>
<keyword evidence="10" id="KW-1185">Reference proteome</keyword>
<accession>A0ABY2MVJ1</accession>
<dbReference type="InterPro" id="IPR035965">
    <property type="entry name" value="PAS-like_dom_sf"/>
</dbReference>
<dbReference type="Gene3D" id="1.10.287.950">
    <property type="entry name" value="Methyl-accepting chemotaxis protein"/>
    <property type="match status" value="1"/>
</dbReference>
<comment type="similarity">
    <text evidence="2">Belongs to the methyl-accepting chemotaxis (MCP) protein family.</text>
</comment>
<dbReference type="Pfam" id="PF00015">
    <property type="entry name" value="MCPsignal"/>
    <property type="match status" value="1"/>
</dbReference>
<dbReference type="InterPro" id="IPR000014">
    <property type="entry name" value="PAS"/>
</dbReference>
<feature type="compositionally biased region" description="Basic and acidic residues" evidence="5">
    <location>
        <begin position="958"/>
        <end position="968"/>
    </location>
</feature>
<dbReference type="SMART" id="SM00091">
    <property type="entry name" value="PAS"/>
    <property type="match status" value="3"/>
</dbReference>
<evidence type="ECO:0000256" key="6">
    <source>
        <dbReference type="SAM" id="Phobius"/>
    </source>
</evidence>
<feature type="region of interest" description="Disordered" evidence="5">
    <location>
        <begin position="940"/>
        <end position="982"/>
    </location>
</feature>
<dbReference type="InterPro" id="IPR003660">
    <property type="entry name" value="HAMP_dom"/>
</dbReference>
<evidence type="ECO:0000256" key="2">
    <source>
        <dbReference type="ARBA" id="ARBA00029447"/>
    </source>
</evidence>
<feature type="coiled-coil region" evidence="4">
    <location>
        <begin position="881"/>
        <end position="919"/>
    </location>
</feature>
<evidence type="ECO:0000259" key="7">
    <source>
        <dbReference type="PROSITE" id="PS50111"/>
    </source>
</evidence>
<dbReference type="PROSITE" id="PS50885">
    <property type="entry name" value="HAMP"/>
    <property type="match status" value="1"/>
</dbReference>
<dbReference type="Gene3D" id="3.30.450.20">
    <property type="entry name" value="PAS domain"/>
    <property type="match status" value="3"/>
</dbReference>
<feature type="domain" description="Methyl-accepting transducer" evidence="7">
    <location>
        <begin position="695"/>
        <end position="910"/>
    </location>
</feature>
<dbReference type="PANTHER" id="PTHR43531">
    <property type="entry name" value="PROTEIN ICFG"/>
    <property type="match status" value="1"/>
</dbReference>
<dbReference type="CDD" id="cd11386">
    <property type="entry name" value="MCP_signal"/>
    <property type="match status" value="1"/>
</dbReference>
<feature type="region of interest" description="Disordered" evidence="5">
    <location>
        <begin position="710"/>
        <end position="763"/>
    </location>
</feature>
<protein>
    <submittedName>
        <fullName evidence="9">PAS domain-containing protein</fullName>
    </submittedName>
</protein>
<evidence type="ECO:0000313" key="10">
    <source>
        <dbReference type="Proteomes" id="UP000297422"/>
    </source>
</evidence>
<reference evidence="10" key="1">
    <citation type="journal article" date="2019" name="PLoS Negl. Trop. Dis.">
        <title>Revisiting the worldwide diversity of Leptospira species in the environment.</title>
        <authorList>
            <person name="Vincent A.T."/>
            <person name="Schiettekatte O."/>
            <person name="Bourhy P."/>
            <person name="Veyrier F.J."/>
            <person name="Picardeau M."/>
        </authorList>
    </citation>
    <scope>NUCLEOTIDE SEQUENCE [LARGE SCALE GENOMIC DNA]</scope>
    <source>
        <strain evidence="10">201702407</strain>
    </source>
</reference>
<dbReference type="SMART" id="SM00283">
    <property type="entry name" value="MA"/>
    <property type="match status" value="1"/>
</dbReference>
<keyword evidence="4" id="KW-0175">Coiled coil</keyword>
<dbReference type="Proteomes" id="UP000297422">
    <property type="component" value="Unassembled WGS sequence"/>
</dbReference>